<evidence type="ECO:0000313" key="2">
    <source>
        <dbReference type="EMBL" id="RAK63132.1"/>
    </source>
</evidence>
<reference evidence="2 3" key="1">
    <citation type="submission" date="2018-05" db="EMBL/GenBank/DDBJ databases">
        <authorList>
            <person name="Lanie J.A."/>
            <person name="Ng W.-L."/>
            <person name="Kazmierczak K.M."/>
            <person name="Andrzejewski T.M."/>
            <person name="Davidsen T.M."/>
            <person name="Wayne K.J."/>
            <person name="Tettelin H."/>
            <person name="Glass J.I."/>
            <person name="Rusch D."/>
            <person name="Podicherti R."/>
            <person name="Tsui H.-C.T."/>
            <person name="Winkler M.E."/>
        </authorList>
    </citation>
    <scope>NUCLEOTIDE SEQUENCE [LARGE SCALE GENOMIC DNA]</scope>
    <source>
        <strain evidence="2 3">BUT-10</strain>
    </source>
</reference>
<dbReference type="AlphaFoldDB" id="A0A328B6V5"/>
<evidence type="ECO:0000259" key="1">
    <source>
        <dbReference type="Pfam" id="PF01370"/>
    </source>
</evidence>
<feature type="domain" description="NAD-dependent epimerase/dehydratase" evidence="1">
    <location>
        <begin position="54"/>
        <end position="202"/>
    </location>
</feature>
<dbReference type="SUPFAM" id="SSF51735">
    <property type="entry name" value="NAD(P)-binding Rossmann-fold domains"/>
    <property type="match status" value="1"/>
</dbReference>
<dbReference type="Pfam" id="PF01370">
    <property type="entry name" value="Epimerase"/>
    <property type="match status" value="1"/>
</dbReference>
<protein>
    <recommendedName>
        <fullName evidence="1">NAD-dependent epimerase/dehydratase domain-containing protein</fullName>
    </recommendedName>
</protein>
<proteinExistence type="predicted"/>
<name>A0A328B6V5_9CAUL</name>
<gene>
    <name evidence="2" type="ORF">DJ019_17855</name>
</gene>
<evidence type="ECO:0000313" key="3">
    <source>
        <dbReference type="Proteomes" id="UP000249524"/>
    </source>
</evidence>
<keyword evidence="3" id="KW-1185">Reference proteome</keyword>
<organism evidence="2 3">
    <name type="scientific">Phenylobacterium kunshanense</name>
    <dbReference type="NCBI Taxonomy" id="1445034"/>
    <lineage>
        <taxon>Bacteria</taxon>
        <taxon>Pseudomonadati</taxon>
        <taxon>Pseudomonadota</taxon>
        <taxon>Alphaproteobacteria</taxon>
        <taxon>Caulobacterales</taxon>
        <taxon>Caulobacteraceae</taxon>
        <taxon>Phenylobacterium</taxon>
    </lineage>
</organism>
<dbReference type="InterPro" id="IPR001509">
    <property type="entry name" value="Epimerase_deHydtase"/>
</dbReference>
<accession>A0A328B6V5</accession>
<dbReference type="EMBL" id="QFYS01000009">
    <property type="protein sequence ID" value="RAK63132.1"/>
    <property type="molecule type" value="Genomic_DNA"/>
</dbReference>
<dbReference type="Gene3D" id="3.40.50.720">
    <property type="entry name" value="NAD(P)-binding Rossmann-like Domain"/>
    <property type="match status" value="1"/>
</dbReference>
<dbReference type="InterPro" id="IPR036291">
    <property type="entry name" value="NAD(P)-bd_dom_sf"/>
</dbReference>
<comment type="caution">
    <text evidence="2">The sequence shown here is derived from an EMBL/GenBank/DDBJ whole genome shotgun (WGS) entry which is preliminary data.</text>
</comment>
<dbReference type="Proteomes" id="UP000249524">
    <property type="component" value="Unassembled WGS sequence"/>
</dbReference>
<sequence length="335" mass="35276">MQVATLSTPTSSCSPRKSLASRFLSRISFRTCRLAKSSSALSDESHAMRPTRLVVIGASGFLGEEITALADADVAIQCLALTRRGSRVAGLESIAVGDLSEDGAVSGLEQALSEFQADGVINTAGSSSWSDFRSVRQAALISRSVLAASRGRPLVHVSSVSAAGANAGVHPTAVYARSKLEAEQVVRRAALRWPGRLAIVRLGQLGPSSVRSGGWADHKSVLRQHVTFDGGHVRVALPDAVEVTPVDQAAAHILALFAQPELDLMQTVSTVGLERKALEAAANGLGLKLACEDARAIQTDPPNGIEGIEVRLPAPPNYAEILLRRLRDDATDAKI</sequence>